<dbReference type="Pfam" id="PF25034">
    <property type="entry name" value="Spectrin_SYNE1"/>
    <property type="match status" value="1"/>
</dbReference>
<dbReference type="PROSITE" id="PS00019">
    <property type="entry name" value="ACTININ_1"/>
    <property type="match status" value="1"/>
</dbReference>
<feature type="region of interest" description="Disordered" evidence="16">
    <location>
        <begin position="5204"/>
        <end position="5237"/>
    </location>
</feature>
<feature type="compositionally biased region" description="Basic and acidic residues" evidence="16">
    <location>
        <begin position="1656"/>
        <end position="1727"/>
    </location>
</feature>
<dbReference type="GO" id="GO:0005856">
    <property type="term" value="C:cytoskeleton"/>
    <property type="evidence" value="ECO:0007669"/>
    <property type="project" value="UniProtKB-SubCell"/>
</dbReference>
<dbReference type="STRING" id="8167.A0A484CAH3"/>
<name>A0A484CAH3_PERFV</name>
<dbReference type="PROSITE" id="PS51049">
    <property type="entry name" value="KASH"/>
    <property type="match status" value="1"/>
</dbReference>
<feature type="region of interest" description="Disordered" evidence="16">
    <location>
        <begin position="5158"/>
        <end position="5192"/>
    </location>
</feature>
<dbReference type="FunFam" id="1.10.418.10:FF:000057">
    <property type="entry name" value="Calmin"/>
    <property type="match status" value="1"/>
</dbReference>
<feature type="topological domain" description="Cytoplasmic" evidence="14">
    <location>
        <begin position="1"/>
        <end position="7524"/>
    </location>
</feature>
<feature type="region of interest" description="Disordered" evidence="16">
    <location>
        <begin position="3072"/>
        <end position="3093"/>
    </location>
</feature>
<dbReference type="PANTHER" id="PTHR14514">
    <property type="entry name" value="PKA ANCHORING PROTEIN"/>
    <property type="match status" value="1"/>
</dbReference>
<dbReference type="SUPFAM" id="SSF46966">
    <property type="entry name" value="Spectrin repeat"/>
    <property type="match status" value="11"/>
</dbReference>
<feature type="region of interest" description="Disordered" evidence="16">
    <location>
        <begin position="1053"/>
        <end position="1075"/>
    </location>
</feature>
<dbReference type="Gene3D" id="1.20.58.60">
    <property type="match status" value="8"/>
</dbReference>
<keyword evidence="6" id="KW-0677">Repeat</keyword>
<feature type="region of interest" description="Disordered" evidence="16">
    <location>
        <begin position="1332"/>
        <end position="1361"/>
    </location>
</feature>
<dbReference type="CDD" id="cd00176">
    <property type="entry name" value="SPEC"/>
    <property type="match status" value="2"/>
</dbReference>
<gene>
    <name evidence="19" type="ORF">EPR50_G00190450</name>
</gene>
<dbReference type="EMBL" id="SCKG01000018">
    <property type="protein sequence ID" value="TDH00637.1"/>
    <property type="molecule type" value="Genomic_DNA"/>
</dbReference>
<feature type="compositionally biased region" description="Polar residues" evidence="16">
    <location>
        <begin position="1299"/>
        <end position="1309"/>
    </location>
</feature>
<dbReference type="Gene3D" id="1.10.418.10">
    <property type="entry name" value="Calponin-like domain"/>
    <property type="match status" value="2"/>
</dbReference>
<protein>
    <recommendedName>
        <fullName evidence="21">Calponin-homology (CH) domain-containing protein</fullName>
    </recommendedName>
</protein>
<feature type="region of interest" description="Disordered" evidence="16">
    <location>
        <begin position="3357"/>
        <end position="3393"/>
    </location>
</feature>
<feature type="region of interest" description="Disordered" evidence="16">
    <location>
        <begin position="7173"/>
        <end position="7204"/>
    </location>
</feature>
<evidence type="ECO:0000256" key="11">
    <source>
        <dbReference type="ARBA" id="ARBA00023212"/>
    </source>
</evidence>
<comment type="similarity">
    <text evidence="2">Belongs to the nesprin family.</text>
</comment>
<feature type="compositionally biased region" description="Polar residues" evidence="16">
    <location>
        <begin position="5182"/>
        <end position="5192"/>
    </location>
</feature>
<dbReference type="SUPFAM" id="SSF47576">
    <property type="entry name" value="Calponin-homology domain, CH-domain"/>
    <property type="match status" value="1"/>
</dbReference>
<dbReference type="GO" id="GO:0005640">
    <property type="term" value="C:nuclear outer membrane"/>
    <property type="evidence" value="ECO:0007669"/>
    <property type="project" value="UniProtKB-SubCell"/>
</dbReference>
<sequence>MEGRKVLQSSDVVEHEQIQKRTFTNWINAQLAKRCPPSFVSDLFSDFRDGSQLLDLLEAMSGQPMKRQRGRGVFQQRANIETALNFLRKKSIKMVNINIPDIIDGRPSIILGLIWTIILHCHIEELASTLSYSSCHSSLDSLASLDSWSGSPLPASPVPAGRTSPLHKRFRISAKKALLMWVRDQCQKVGCSVSVKNFKSSWRSGEAFLAILCSLRPQLADLSLVWSRSNQENLEEAFHLAERELHIPRLLDPQDVDVRDPDEKSIMTYVAQFLQYSNDMPAPDDHLQLFPLVQPFSLSPVNLPAHFTPAIAVSALRQVSPSEQALEVTCWLQKAYEELSEARTATEKSSFAEKYHVFQNCAGSFTEQRRPVMTLLASIRRRPELSREQCALRTAWDCLEKELQRCKADLDSSLPPPLDSVVAWLQRAEAALTEEGGGVKDHAHAAKEARAQQDTQKTLFKEMSHHVNILDTYHNMDDSGNVVVPLEKFDEIKRRLTNIRVTAKYQGIKLEHQESRHTVLDLLGRINAKVQTWKAPYGSQEAVLLLLQDWHETVERQGLLLILMDALQTLKEKANAYTSKAALGEDSHLVTRQVKEAESEAELLTQAVAAVRGTMERVFSAWETYSQCLTSLQTWLAQKIHLPAPSLAVETEDMSEWTSCQAKLNEAGNLLIEVTESSTSLALAEQLSKVNMQWAECMKRTMFEVSSEPSVGPLCLQTVHSLTQEASWLLKQPLEVASVPLKAYRQKLQLLSKKMAEVDLSSLGPSSDFPTSRTEDLQQTLPQRLAEAERTCGELQRAVSRLEGRLAELDHWSTEALDCYQHLKEKKHRGRSALEPTAKVLVTRGLQLENQVVTEGQDLPALVTRVQKTSPRQNLSTSAIQDRTSDAVSHCQEILGMFSTLGFLRHVETAHQTQRQPETGLFVVARTKHVDPLGNVMMQSQDPNQASPQIPPQMPQRRTKDLQGWPKTQHANRQDEPAIVIPHVKIQMLPQPLRRPVPYIHAPLAQTVKEAESEPMIQPQSFSISHTQALSQSQNDQLLPALTQTPVGPTCPKSPVLSKHVTSPVPESVKTSPQPPVLVRSEVHSKAQSMARSRLEKARFHLQGRIQQAIKLFGGKAISESQAKRKQRALKILQPAVLDEFLGAVECLGTFCTGPQLQDLMLLSDSVRKQWEDVRSEMAAFVPILWSLIREGKWSFYVVHCETQTNALHKATDQTDHNSLLQRQVVMDGTASVDVESLQELCETLTPRKSSRQATDQLRESDEEQESRDTVLPSDFRGRQLRGTTPLRATGASADILPQKQSVDSPQQDLSPVCGAVSVQPCGDVLQVRAREVPTQSGDDPTQRKGCGPGGKLKPSLRVKEQPQKARLLHITESNQQTQTHIQAVVRGDTVETKQEAEWTVIPETADPPQEEHSPEQEVLERMTSLEEAAVLMGSADDQMALITEKLERIIREPVDISSFTLADPRLISDLKEVDDRLSEMRTLSERGAEEERQGPHAASPSSLCQDLHNGVHHLEQLRQRLEKVQPAAHALQHFLATVREFKAETTTLLANQDPSRQQNEADWEQERQSWQAAIQQRLQTAAEQSVSVDSTLKAAGMTLTMDGATVTCQDVVTSLSQQAVDVEKEVTRARTKGRKHELFPVGREQIQELNPMEIRQTKTGDDSTQERRGQEQEHPTPSRTEEEAGLKAKRSRLEGDNDTKTQREEEHKSQTWKSEGDAVKAKDQRRGRSSQVKNEGEEKESLVQRRVVLLCSLKEIREAAEQLRLQEPTLPALQHRTRALTELESRLAGRLAELQHIQAASSQSGIPDVSQTREVEGVWEEATKAVTERLERCYDLTELLKRFQSIRGELSGTLQRAESTISEQASYMGKDNLQRLHTKVQEIKAELTGLGDGIEEVRIVCRQLHTHLRQIPECTIIPFEDEADAIMDRWLDISERTDSHFENLRIGLTLWDGVLQLGTEVESWAANKLAVFAQSPSFQTEDNIRALENEIANQEENMERFHRRVTEIQAHLQSTEPPLELQVVETQMRKKIEQLKELVSEAEDVNRQMVAAKGQITARIAECFNSLQKIQDSLLTLSGSDVATVLAKLKDLLFELQTQDEQAESLLEDLHVMASIASPASLQNLSVDGVLLQDKVRNTHQLFSEVEEQTGRNIQALDRLQREGEHLELWLQGVEEKAAKEEDLSLLQEEALQQRVRTEALYQLVSSLQSSTLQQSAVVEESSKLLERYRNFQTNVLRGSREKQSSLSMDVEVFQTLLKSTQSWVGDLRRAVDSPLGENLGIQSPTEQRLHSARAVVSVTAEGEARLEELRVTGNCLSHRLCDGDNLKQDIQESIQKTQEQWRDLLQSVQPYHSVLQADPDLTSSYLARRQQACRRVEELQHRTAQLPTLFSWPGSSERRQIFLLARQLQDEAESLQVTLTSLAEQRRELGAQTCDPILKDPSSAELETRWSSLMDELKGVCSRLDEGVCIEEHFGQSLQDCHYKLTSLQERMSACQTQNESSAGLITDVPALKALLQEVTDIEKDLLQIVMLQDSIKASSTAEAEASLSQQVGNLQNHKRALDSSIREHLALLTENRNQRVQRVKEEVTSVQMALKDLAENLCGICEVLPDIRQLKQQWHTIQDCDTRLTELAARVHDLRRTGDSSIAQEMLPADVTLTVDAVAKDLDSLMTTFLQRKQEFAENTAKEVRQVINQLQNWSQTVQAEQASPSQTALDEGLWLQQGLREVLTERDFLLNCLGAKVTKKLEKSASDALSESTPALENLSKCLVSQMSKVHSEVESDKYLSGRVVEESFRSESNAPCLASPDGTAAMFPPASLSAINSEENSESDQNDNTIKTRGTLETAKEEVQNQFSCAEITDVFKSQQLTSTPPKINSKTHFVPKDDTGTLNTESNPLSSGHKIVSGNKTSITHNKSLIDRKENTEPLQEDITSTQDSELSAIRTDNVTPLVGSPTTKPDNVPLSTPENVSEHLAAQSETFKADSLEQEKCCEDLSATPKKVFSIMLDMEPQDMQKNENVAADALRRSQGAELCDAKVRDVLSKGLPEEKSGLSISPESNKTDLKSLHLAAQSKTLKADPDDRETAKSREDISASPDKVFTIVLDLELPEVQPQDGVGARSPDVLRCSQRAELCDSQLTEASSIPEKKCELFTTLSSPESDETDLKIQYLKSCVLNDSQVADSLPEHPLALVSTELEEIESTSAKLSCKEKSESHELMHNELLNSSESCGTVVECQLTGAAGTTFLYVKQEETTDFCHAKAQTMSSVLCPVERDALTETQIPAKQLTVADTAQSTGSGRLEMAEGYTTEEACDPKRPKAKLSKVPERRNKAMLLFEESKWKVPASLEDTEVTQRQRQIRESMEPERTAPGLTADLRAGEATGGSPESYKHKSTMQDVLSEIQSLVERSNIINRTPHIDLNWYLKSSPCEPEIRLVRTVQKVLACRYQPAQLDVTAVAKQLKEAEEYRRCVQEQVATMKSVSGASICDPDALKRLEGQWSAAQLDASATVQVKAAQLDQVKQYHKQMKITRAFMEVVAAEKDKMSLSTLGSSALQANKLHALLQTMVQKKDMMEELLHLSSQLSVHLSDAESSGALLAQLGDVQEEWRLLEGSIKRALQHASNSTSQSSLLIKEAELLKAKVEALRESTFQSHDSKSAFEYVCLTTDLKLYNQLYLHLQSQSDGLVHFSLGQKEKDEIKRSLQELESLLKVTKSKLDTSTYSCGGISSAKINKQLHDLIIWAKQAEIHISTGKKLALFPEEARFQIAEMKKFQTDIWFRRSKMQVEVEQMKDVASDVEKKESDQVLKTIEDLYEAISDSLDHVLDTMKKNLQEREKLLCQLASMDAWLAETHAKRDPCALFDNVSKADIRKLESELKTHKLATVEIESQLKLVEAMADRCGEIAVCSSPGESRYLVNRLSGLWTELDGLLAHEKATSWELEELIHERTTSDEELSTIQASLKQISTDLDQQRFPLTQETLSTIVHWKHMLMEHQCQVQELQHCHNARRSSLLCTIGELQDQCKALSINVIEQDKYLHLRRQMEESRDIAKEQIQRAKDKTISVDERFRLCQTLLIELPLVKTQCQEAADQLEAIAHELHPSELNSERQRIHRIVETLVSWEDSVTDDVKNLETKLLLGLHFSSELPALIDLFLTTRVELEGTEPVNPDEKAIDIALRRNWIVWRNMESGMRMLEGLGRKEKMNLKNYKELYSLRNATMQECHLQMEMLCQARESLKDYQWAAQGAIGFLHNAEATFLSAPGGFLDCTEEQRQTQKALEALEDGFQAHICHLVDRVPQQPCLSRPKTEQLHISILSQLLVGRAMLEAQAQLRLESLQRCQIRQQSHRKCHEDIRQCLSGFEAKLSKCAAEQVTSYDKCVAQQKGATLLMEGLRSLAGKIDELRAGCPMQGCGVGKDGELGALWRCWVSLRRGVGLLMAHTEQRGEEWKDITTSIEQCCSCLASLQAEVPDSSTMIFTQEEPLELLAQAEMQKAGLEQEQQALASLAHRLEHALSLSSSQVPISPGPVGKTLVKIQENVRSLKERNLLVVAAAQAEEKEREQVLEEIGELEKHIFAILSPLEACSNPGKQQDLSSQKAKLQCIVDSVQSRYAEIPADISRRLHEVQLSVQREEEKLMEKSNPVQKLASQVVELGSGLENVKALLEQRSPTVNDAQNALKHVWDELDAWHSRLMLLESEVQDIAEEHPDQTHLLMDQLTQPLQLYQNASQMAEQRTAFLSKIPACLQEFEDILYSATCWLDEAQSWLSAPCSFTTARGLQNHANSLQLVLDDSERIRHTLQDFRPVLDEISAVCDISTHEERVNQNDQQVHKMQCKILEPLQQLKQTAVVVESLEAELKIMEKNVPKIRAILSSADNSSITLTEHLHNQQVILANVQSMRRTLEEMERYKGELHLPQPAKGNLLVFSKARLLLQPLEELEQLTQQQATQLENKIREEDETCKDLGMTAVFDTPEEMQLLDRCLVQQEAFEVSHSEEEEDEENESCHSSSSDTLTSSMPEDPEETLSASDVQREDVTEVKPLSEMKALKSMLGQFSSEVETSSKGAEPGFSSVKPGLDRKESVSINVETGLITMDSKVGKAFSPQSETAEPLIVAAISAAKDEFTAAVTLCQHGSPKHETLLTNPLAKSLLGATAVEDTRLIPARPRTPFTATRGSDECIEEGGEQLSSSSAPNQDLDTLNVLKEQRKVGTSHSGLVEESQQAQESSEEPMSLAGHEEDDKEQLRWSQLYTQISQKLTTLKKVKEEHQISSEDAGTHEKDPEMETISTGSASAVLQRTHQSITMLRQIVNSPGVNEELYEAVWKVLLCLDTLTDLLLTPGEDDPQLRLLQQECVSTELVTLAELLSKVESENKPALVREKPEALHCLTSLQDCLHTVQLVFTSSHNQLIEHLGHTYQHQELSSNQLCILDDFELGQKEMFPSIKDAPSLEQCVLGRHLRESPGENAKLQQASQSLLQGITRLLELGEECITEGQMSHVHNHSQLQAVLCRHKKLLRVLRSQLAFVQHLFQREPEALKCQEDERVQLEVRAKTLQQQALEQEVASQRRIQEWTRWEDNCGRLGRLLDDLEAFISSGEPEGDDEGLAQHRQDAWQQTLVQLDESRVALGLLLDQGKRLQTEPEFAAKVGHAGGALELRWESAYRWTEQEIQRCRDLQDSRARFQTDFALVSEWLVGANKHQKTWSNLADTTDLNEESIHNNLIKLLDFSMEIEAMSVQRASVSREAARLLHLREADCPGLRAQLAQLDGNWSQLTSDLSKIQDLLQQRLLAAWPPVKLLSDLEDWLKKLEARLNQEKETVLEAKDAAQITAILQHYQALKAGMVNGQFLLDFLCQSGPQVAGVDVQPLHSERTMFAEKLGAHRLQWLHLQRELESQTREAEQMHHTCADRERRLQRLHSWIEQQKKQLNQWNKPSSQTLARRALLEWEAVVGRVKEVAAALQELKATRVYVEKEEAHPCDIAFSGRTESVCHACVDLSQEMEALRPALQQTVEEWSCFERDLREVSLHTTRVRCALLHQPLFSLKQAEGHMDFLQQLQEKAGKEEEIWASMDKFYLRLVQTLHHGTAQELDDQMKGEYKRWKDVVQELKDEHMKTGETLSLWQEYTHLSDRCSLHLQTLWHQWEELSTSSPQQDTQAMVRSVEKLQDAAEDLQSCVGDVLAASKPLTGRLESLATNVIQSDTRLLSRDVLLLSRAMSGKKKSLQESLEQQNLFQTGLLALEKHTQNTQHKLKTSLIDTESVKRVLLKTNDLFQLLVDVSEISDYLTLNNHETERLHMLSRQWVESLTRTSDMNRALQAERQRSQNFQEKCKNLLSIQKKLEEESMYKKPQSFSSLQEMLTVHQRLEVEIMIGHQLLQGLLCHAVESMETETGEKRSELMEQVTCMRESWLNSVAVASQRRSLTKEQVSQLRVYQRGLKVLWKLLRDFDSFLPPAGPALCTLHQLRSYVDDYQCVKDALGLHSPVYTRTLQAGRHLCETMTDSECQSRLQSELQAVQEAWERTTSLLERRRDLVSTTVQKWSQCQSGITSMTSELGELNTMLKQPLQDSEGEKHIQETDLSLQRLASGFRELGTMKTDLSQYVAAGDSALLEQQLEQLHGQWEELCMKVSLRRQEIADRLNAWTIFNDKNKEFCDWLTQMENKVCQRGDLSIEEMVEKLKKDCMEEINLFSENKSHLKQLGEQLLLASDQAKQTQVHGSLQEVNQRWHNLFNHIEARVKKLKETLVAVQQLDKNMSNLRSWLSRIEAEQSRPITYSVCHHQEIQKRLAEQQELQRDIEQHTEGVASVLSLCDVLLRDEDAAGGTEAESDSLQETSHSLDQRWRAICAMALDRRLRIEETWRLWCKFLDDYSRFEDWLKMAERTAANPNSADVLYTVAKEELKKLEGFQRQVHERLTQLELVNNQYRRLARENRTDRASQLKAMVHEGNRRWDTLHRRVAAILRRLKHFTSQREEFEGTRESMLVWLTELDLQLTNVEHFSESDVHHKIQQLNSFQKEITLNTERIDGLIVFGEGLIQKSSPQDAALIEDELEELHSYCQEVFSRLVRFHQRLSQPPMIKEEPELSGTTFSLESSLELIGRPWLGRSQGSLPATPTHLLVSSLERSGRETPVSVDSLPLEWDHTGDVGGSSSHEDDEEEEEEHEDDRTFFSALSVSSMAESPIWRSQGDAETQSLQLDSEGHAEAPPTLTSTPLKQGYLRLMSQCSGSIEDIKRVSLILDDEEQPEELGLTGLTASDKQSGVIERWELLQARSRSDLHVSSQEPQHLTSDLDDITSWLENVTPELERLQQSDPAAGIKDMAARAKALKEMQKMFTRYKSIMLSVNLRVQEAPDLQERLVGMNRNWSRACTGLQQWDNSLRKTLMCCQEFNETLHSLLLWLAHAESRRYAVDIRDPNTPVRALRQHCSTLTDLQKELQGRQSQQASLQALWSQLQPEDEAEESYEAQEKLHVTGNKLKLLLMQVEQDLGTLQTRLDCESDVQDAPVDSEKSSSTQRERRDLPLPRSFFHRVLRAAFPLHLLLLFLLLLPCLIPQSESDPGCTGANNFARSFYPMLHYTNGPPPT</sequence>
<feature type="compositionally biased region" description="Polar residues" evidence="16">
    <location>
        <begin position="2890"/>
        <end position="2900"/>
    </location>
</feature>
<evidence type="ECO:0000256" key="8">
    <source>
        <dbReference type="ARBA" id="ARBA00023054"/>
    </source>
</evidence>
<evidence type="ECO:0000256" key="9">
    <source>
        <dbReference type="ARBA" id="ARBA00023136"/>
    </source>
</evidence>
<dbReference type="PROSITE" id="PS50021">
    <property type="entry name" value="CH"/>
    <property type="match status" value="2"/>
</dbReference>
<feature type="compositionally biased region" description="Basic and acidic residues" evidence="16">
    <location>
        <begin position="1485"/>
        <end position="1495"/>
    </location>
</feature>
<evidence type="ECO:0000256" key="2">
    <source>
        <dbReference type="ARBA" id="ARBA00008619"/>
    </source>
</evidence>
<dbReference type="Pfam" id="PF00307">
    <property type="entry name" value="CH"/>
    <property type="match status" value="2"/>
</dbReference>
<feature type="region of interest" description="Disordered" evidence="16">
    <location>
        <begin position="1629"/>
        <end position="1740"/>
    </location>
</feature>
<evidence type="ECO:0000256" key="3">
    <source>
        <dbReference type="ARBA" id="ARBA00022490"/>
    </source>
</evidence>
<feature type="compositionally biased region" description="Acidic residues" evidence="16">
    <location>
        <begin position="7146"/>
        <end position="7156"/>
    </location>
</feature>
<evidence type="ECO:0000259" key="17">
    <source>
        <dbReference type="PROSITE" id="PS50021"/>
    </source>
</evidence>
<keyword evidence="12" id="KW-0539">Nucleus</keyword>
<evidence type="ECO:0000256" key="12">
    <source>
        <dbReference type="ARBA" id="ARBA00023242"/>
    </source>
</evidence>
<evidence type="ECO:0000256" key="10">
    <source>
        <dbReference type="ARBA" id="ARBA00023203"/>
    </source>
</evidence>
<keyword evidence="11" id="KW-0206">Cytoskeleton</keyword>
<dbReference type="InterPro" id="IPR057057">
    <property type="entry name" value="Spectrin_SYNE1"/>
</dbReference>
<feature type="region of interest" description="Disordered" evidence="16">
    <location>
        <begin position="7490"/>
        <end position="7510"/>
    </location>
</feature>
<feature type="compositionally biased region" description="Basic and acidic residues" evidence="16">
    <location>
        <begin position="3357"/>
        <end position="3367"/>
    </location>
</feature>
<feature type="coiled-coil region" evidence="15">
    <location>
        <begin position="4841"/>
        <end position="4868"/>
    </location>
</feature>
<dbReference type="Proteomes" id="UP000295070">
    <property type="component" value="Chromosome 18"/>
</dbReference>
<proteinExistence type="inferred from homology"/>
<dbReference type="Pfam" id="PF10541">
    <property type="entry name" value="KASH"/>
    <property type="match status" value="1"/>
</dbReference>
<evidence type="ECO:0008006" key="21">
    <source>
        <dbReference type="Google" id="ProtNLM"/>
    </source>
</evidence>
<feature type="coiled-coil region" evidence="15">
    <location>
        <begin position="1978"/>
        <end position="2056"/>
    </location>
</feature>
<feature type="domain" description="KASH" evidence="18">
    <location>
        <begin position="7516"/>
        <end position="7575"/>
    </location>
</feature>
<keyword evidence="4" id="KW-0597">Phosphoprotein</keyword>
<feature type="domain" description="Calponin-homology (CH)" evidence="17">
    <location>
        <begin position="17"/>
        <end position="122"/>
    </location>
</feature>
<keyword evidence="7" id="KW-1133">Transmembrane helix</keyword>
<organism evidence="19 20">
    <name type="scientific">Perca flavescens</name>
    <name type="common">American yellow perch</name>
    <name type="synonym">Morone flavescens</name>
    <dbReference type="NCBI Taxonomy" id="8167"/>
    <lineage>
        <taxon>Eukaryota</taxon>
        <taxon>Metazoa</taxon>
        <taxon>Chordata</taxon>
        <taxon>Craniata</taxon>
        <taxon>Vertebrata</taxon>
        <taxon>Euteleostomi</taxon>
        <taxon>Actinopterygii</taxon>
        <taxon>Neopterygii</taxon>
        <taxon>Teleostei</taxon>
        <taxon>Neoteleostei</taxon>
        <taxon>Acanthomorphata</taxon>
        <taxon>Eupercaria</taxon>
        <taxon>Perciformes</taxon>
        <taxon>Percoidei</taxon>
        <taxon>Percidae</taxon>
        <taxon>Percinae</taxon>
        <taxon>Perca</taxon>
    </lineage>
</organism>
<evidence type="ECO:0000256" key="4">
    <source>
        <dbReference type="ARBA" id="ARBA00022553"/>
    </source>
</evidence>
<feature type="region of interest" description="Disordered" evidence="16">
    <location>
        <begin position="4987"/>
        <end position="5032"/>
    </location>
</feature>
<keyword evidence="10" id="KW-0009">Actin-binding</keyword>
<dbReference type="FunFam" id="1.20.58.60:FF:000157">
    <property type="entry name" value="Nesprin-1 isoform 1"/>
    <property type="match status" value="1"/>
</dbReference>
<evidence type="ECO:0000256" key="7">
    <source>
        <dbReference type="ARBA" id="ARBA00022989"/>
    </source>
</evidence>
<feature type="region of interest" description="Disordered" evidence="16">
    <location>
        <begin position="940"/>
        <end position="960"/>
    </location>
</feature>
<evidence type="ECO:0000256" key="1">
    <source>
        <dbReference type="ARBA" id="ARBA00004245"/>
    </source>
</evidence>
<accession>A0A484CAH3</accession>
<feature type="region of interest" description="Disordered" evidence="16">
    <location>
        <begin position="7114"/>
        <end position="7159"/>
    </location>
</feature>
<comment type="subcellular location">
    <subcellularLocation>
        <location evidence="1">Cytoplasm</location>
        <location evidence="1">Cytoskeleton</location>
    </subcellularLocation>
    <subcellularLocation>
        <location evidence="13">Nucleus outer membrane</location>
        <topology evidence="13">Single-pass type IV membrane protein</topology>
    </subcellularLocation>
</comment>
<keyword evidence="20" id="KW-1185">Reference proteome</keyword>
<feature type="region of interest" description="Disordered" evidence="16">
    <location>
        <begin position="1246"/>
        <end position="1309"/>
    </location>
</feature>
<feature type="compositionally biased region" description="Basic and acidic residues" evidence="16">
    <location>
        <begin position="3077"/>
        <end position="3093"/>
    </location>
</feature>
<evidence type="ECO:0000256" key="15">
    <source>
        <dbReference type="SAM" id="Coils"/>
    </source>
</evidence>
<feature type="region of interest" description="Disordered" evidence="16">
    <location>
        <begin position="2872"/>
        <end position="2902"/>
    </location>
</feature>
<dbReference type="Pfam" id="PF25035">
    <property type="entry name" value="SYNE1"/>
    <property type="match status" value="1"/>
</dbReference>
<feature type="compositionally biased region" description="Polar residues" evidence="16">
    <location>
        <begin position="2872"/>
        <end position="2881"/>
    </location>
</feature>
<evidence type="ECO:0000313" key="20">
    <source>
        <dbReference type="Proteomes" id="UP000295070"/>
    </source>
</evidence>
<feature type="topological domain" description="Perinuclear space" evidence="14">
    <location>
        <begin position="7546"/>
        <end position="7575"/>
    </location>
</feature>
<feature type="compositionally biased region" description="Basic and acidic residues" evidence="16">
    <location>
        <begin position="7498"/>
        <end position="7510"/>
    </location>
</feature>
<evidence type="ECO:0000256" key="13">
    <source>
        <dbReference type="ARBA" id="ARBA00046312"/>
    </source>
</evidence>
<dbReference type="PANTHER" id="PTHR14514:SF4">
    <property type="entry name" value="NESPRIN-2"/>
    <property type="match status" value="1"/>
</dbReference>
<feature type="region of interest" description="Disordered" evidence="16">
    <location>
        <begin position="1485"/>
        <end position="1506"/>
    </location>
</feature>
<dbReference type="SMART" id="SM01249">
    <property type="entry name" value="KASH"/>
    <property type="match status" value="1"/>
</dbReference>
<evidence type="ECO:0000256" key="14">
    <source>
        <dbReference type="PROSITE-ProRule" id="PRU00385"/>
    </source>
</evidence>
<evidence type="ECO:0000256" key="6">
    <source>
        <dbReference type="ARBA" id="ARBA00022737"/>
    </source>
</evidence>
<keyword evidence="9 14" id="KW-0472">Membrane</keyword>
<evidence type="ECO:0000256" key="5">
    <source>
        <dbReference type="ARBA" id="ARBA00022692"/>
    </source>
</evidence>
<keyword evidence="8 15" id="KW-0175">Coiled coil</keyword>
<dbReference type="InterPro" id="IPR018159">
    <property type="entry name" value="Spectrin/alpha-actinin"/>
</dbReference>
<reference evidence="19 20" key="1">
    <citation type="submission" date="2019-01" db="EMBL/GenBank/DDBJ databases">
        <title>A chromosome-scale genome assembly of the yellow perch, Perca flavescens.</title>
        <authorList>
            <person name="Feron R."/>
            <person name="Morvezen R."/>
            <person name="Bestin A."/>
            <person name="Haffray P."/>
            <person name="Klopp C."/>
            <person name="Zahm M."/>
            <person name="Cabau C."/>
            <person name="Roques C."/>
            <person name="Donnadieu C."/>
            <person name="Bouchez O."/>
            <person name="Christie M."/>
            <person name="Larson W."/>
            <person name="Guiguen Y."/>
        </authorList>
    </citation>
    <scope>NUCLEOTIDE SEQUENCE [LARGE SCALE GENOMIC DNA]</scope>
    <source>
        <strain evidence="19">YP-PL-M2</strain>
        <tissue evidence="19">Blood</tissue>
    </source>
</reference>
<feature type="compositionally biased region" description="Low complexity" evidence="16">
    <location>
        <begin position="5002"/>
        <end position="5013"/>
    </location>
</feature>
<dbReference type="SMART" id="SM00033">
    <property type="entry name" value="CH"/>
    <property type="match status" value="2"/>
</dbReference>
<dbReference type="FunFam" id="1.20.58.60:FF:000126">
    <property type="entry name" value="Spectrin repeat containing, nuclear envelope 1a"/>
    <property type="match status" value="1"/>
</dbReference>
<dbReference type="InterPro" id="IPR001589">
    <property type="entry name" value="Actinin_actin-bd_CS"/>
</dbReference>
<keyword evidence="3" id="KW-0963">Cytoplasm</keyword>
<dbReference type="InterPro" id="IPR012315">
    <property type="entry name" value="KASH"/>
</dbReference>
<dbReference type="InterPro" id="IPR056887">
    <property type="entry name" value="SYNE1/2_dom"/>
</dbReference>
<keyword evidence="5 14" id="KW-0812">Transmembrane</keyword>
<dbReference type="InterPro" id="IPR036872">
    <property type="entry name" value="CH_dom_sf"/>
</dbReference>
<evidence type="ECO:0000313" key="19">
    <source>
        <dbReference type="EMBL" id="TDH00637.1"/>
    </source>
</evidence>
<dbReference type="InterPro" id="IPR001715">
    <property type="entry name" value="CH_dom"/>
</dbReference>
<dbReference type="SMART" id="SM00150">
    <property type="entry name" value="SPEC"/>
    <property type="match status" value="10"/>
</dbReference>
<evidence type="ECO:0000256" key="16">
    <source>
        <dbReference type="SAM" id="MobiDB-lite"/>
    </source>
</evidence>
<evidence type="ECO:0000259" key="18">
    <source>
        <dbReference type="PROSITE" id="PS51049"/>
    </source>
</evidence>
<feature type="coiled-coil region" evidence="15">
    <location>
        <begin position="5793"/>
        <end position="5820"/>
    </location>
</feature>
<dbReference type="GO" id="GO:0003779">
    <property type="term" value="F:actin binding"/>
    <property type="evidence" value="ECO:0007669"/>
    <property type="project" value="UniProtKB-KW"/>
</dbReference>
<feature type="domain" description="Calponin-homology (CH)" evidence="17">
    <location>
        <begin position="172"/>
        <end position="278"/>
    </location>
</feature>
<comment type="caution">
    <text evidence="19">The sequence shown here is derived from an EMBL/GenBank/DDBJ whole genome shotgun (WGS) entry which is preliminary data.</text>
</comment>